<evidence type="ECO:0000313" key="8">
    <source>
        <dbReference type="Proteomes" id="UP000016566"/>
    </source>
</evidence>
<dbReference type="SUPFAM" id="SSF51735">
    <property type="entry name" value="NAD(P)-binding Rossmann-fold domains"/>
    <property type="match status" value="1"/>
</dbReference>
<keyword evidence="3" id="KW-0520">NAD</keyword>
<organism evidence="7 8">
    <name type="scientific">Limimaricola cinnabarinus LL-001</name>
    <dbReference type="NCBI Taxonomy" id="1337093"/>
    <lineage>
        <taxon>Bacteria</taxon>
        <taxon>Pseudomonadati</taxon>
        <taxon>Pseudomonadota</taxon>
        <taxon>Alphaproteobacteria</taxon>
        <taxon>Rhodobacterales</taxon>
        <taxon>Paracoccaceae</taxon>
        <taxon>Limimaricola</taxon>
    </lineage>
</organism>
<dbReference type="InterPro" id="IPR013328">
    <property type="entry name" value="6PGD_dom2"/>
</dbReference>
<accession>U3AJ03</accession>
<dbReference type="eggNOG" id="COG2084">
    <property type="taxonomic scope" value="Bacteria"/>
</dbReference>
<dbReference type="PANTHER" id="PTHR43060">
    <property type="entry name" value="3-HYDROXYISOBUTYRATE DEHYDROGENASE-LIKE 1, MITOCHONDRIAL-RELATED"/>
    <property type="match status" value="1"/>
</dbReference>
<evidence type="ECO:0000256" key="1">
    <source>
        <dbReference type="ARBA" id="ARBA00009080"/>
    </source>
</evidence>
<dbReference type="GO" id="GO:0016491">
    <property type="term" value="F:oxidoreductase activity"/>
    <property type="evidence" value="ECO:0007669"/>
    <property type="project" value="UniProtKB-KW"/>
</dbReference>
<comment type="similarity">
    <text evidence="1">Belongs to the HIBADH-related family.</text>
</comment>
<dbReference type="EMBL" id="BATB01000123">
    <property type="protein sequence ID" value="GAD57659.1"/>
    <property type="molecule type" value="Genomic_DNA"/>
</dbReference>
<dbReference type="Gene3D" id="1.10.1040.10">
    <property type="entry name" value="N-(1-d-carboxylethyl)-l-norvaline Dehydrogenase, domain 2"/>
    <property type="match status" value="1"/>
</dbReference>
<dbReference type="Pfam" id="PF03446">
    <property type="entry name" value="NAD_binding_2"/>
    <property type="match status" value="1"/>
</dbReference>
<dbReference type="GO" id="GO:0051287">
    <property type="term" value="F:NAD binding"/>
    <property type="evidence" value="ECO:0007669"/>
    <property type="project" value="InterPro"/>
</dbReference>
<dbReference type="AlphaFoldDB" id="U3AJ03"/>
<dbReference type="OrthoDB" id="9812907at2"/>
<dbReference type="PROSITE" id="PS00895">
    <property type="entry name" value="3_HYDROXYISOBUT_DH"/>
    <property type="match status" value="1"/>
</dbReference>
<proteinExistence type="inferred from homology"/>
<comment type="caution">
    <text evidence="7">The sequence shown here is derived from an EMBL/GenBank/DDBJ whole genome shotgun (WGS) entry which is preliminary data.</text>
</comment>
<dbReference type="GO" id="GO:0050661">
    <property type="term" value="F:NADP binding"/>
    <property type="evidence" value="ECO:0007669"/>
    <property type="project" value="InterPro"/>
</dbReference>
<dbReference type="Gene3D" id="3.40.50.720">
    <property type="entry name" value="NAD(P)-binding Rossmann-like Domain"/>
    <property type="match status" value="1"/>
</dbReference>
<dbReference type="STRING" id="1337093.MBELCI_3711"/>
<sequence>MNNGTDNQAGKARIGFIGLGFMGRGMATNLARAGHPMMVKGNRDRAPVEALMAQGAVEAQSPREMAESCDIIHLCLSNSDQVEAVIRGEDGILAGARAGLIVIDTTTADPVSTAALAGEMAAAGVTLVDAPLGRTPKEAEAGTLDAMVGCDAETFAKVRPIIEVWAGNITHVGETGAGHRMKLVMNFISMGYAALYAEALTMGVKSGLSPQAIHEVIGGSRLANGFYDTFMRAAVSRDREVHKFTITNAAKDTRYAASMAMAAGMANPMGSAIRDAFAQMEAAGGGGGYVPWLADHVAALNGLDLEGAVAQSKA</sequence>
<feature type="domain" description="6-phosphogluconate dehydrogenase NADP-binding" evidence="5">
    <location>
        <begin position="13"/>
        <end position="173"/>
    </location>
</feature>
<dbReference type="GO" id="GO:0016054">
    <property type="term" value="P:organic acid catabolic process"/>
    <property type="evidence" value="ECO:0007669"/>
    <property type="project" value="UniProtKB-ARBA"/>
</dbReference>
<feature type="active site" evidence="4">
    <location>
        <position position="182"/>
    </location>
</feature>
<dbReference type="InterPro" id="IPR006115">
    <property type="entry name" value="6PGDH_NADP-bd"/>
</dbReference>
<evidence type="ECO:0000259" key="5">
    <source>
        <dbReference type="Pfam" id="PF03446"/>
    </source>
</evidence>
<evidence type="ECO:0000256" key="2">
    <source>
        <dbReference type="ARBA" id="ARBA00023002"/>
    </source>
</evidence>
<name>U3AJ03_9RHOB</name>
<dbReference type="InterPro" id="IPR015815">
    <property type="entry name" value="HIBADH-related"/>
</dbReference>
<evidence type="ECO:0000259" key="6">
    <source>
        <dbReference type="Pfam" id="PF14833"/>
    </source>
</evidence>
<evidence type="ECO:0000313" key="7">
    <source>
        <dbReference type="EMBL" id="GAD57659.1"/>
    </source>
</evidence>
<dbReference type="InterPro" id="IPR029154">
    <property type="entry name" value="HIBADH-like_NADP-bd"/>
</dbReference>
<evidence type="ECO:0000256" key="4">
    <source>
        <dbReference type="PIRSR" id="PIRSR000103-1"/>
    </source>
</evidence>
<gene>
    <name evidence="7" type="ORF">MBELCI_3711</name>
</gene>
<dbReference type="InterPro" id="IPR036291">
    <property type="entry name" value="NAD(P)-bd_dom_sf"/>
</dbReference>
<feature type="domain" description="3-hydroxyisobutyrate dehydrogenase-like NAD-binding" evidence="6">
    <location>
        <begin position="176"/>
        <end position="287"/>
    </location>
</feature>
<dbReference type="SUPFAM" id="SSF48179">
    <property type="entry name" value="6-phosphogluconate dehydrogenase C-terminal domain-like"/>
    <property type="match status" value="1"/>
</dbReference>
<evidence type="ECO:0000256" key="3">
    <source>
        <dbReference type="ARBA" id="ARBA00023027"/>
    </source>
</evidence>
<dbReference type="Pfam" id="PF14833">
    <property type="entry name" value="NAD_binding_11"/>
    <property type="match status" value="1"/>
</dbReference>
<keyword evidence="2" id="KW-0560">Oxidoreductase</keyword>
<keyword evidence="8" id="KW-1185">Reference proteome</keyword>
<dbReference type="PIRSF" id="PIRSF000103">
    <property type="entry name" value="HIBADH"/>
    <property type="match status" value="1"/>
</dbReference>
<dbReference type="Proteomes" id="UP000016566">
    <property type="component" value="Unassembled WGS sequence"/>
</dbReference>
<dbReference type="InterPro" id="IPR002204">
    <property type="entry name" value="3-OH-isobutyrate_DH-rel_CS"/>
</dbReference>
<dbReference type="InterPro" id="IPR008927">
    <property type="entry name" value="6-PGluconate_DH-like_C_sf"/>
</dbReference>
<dbReference type="PANTHER" id="PTHR43060:SF15">
    <property type="entry name" value="3-HYDROXYISOBUTYRATE DEHYDROGENASE-LIKE 1, MITOCHONDRIAL-RELATED"/>
    <property type="match status" value="1"/>
</dbReference>
<reference evidence="7" key="1">
    <citation type="journal article" date="2013" name="Genome Announc.">
        <title>Draft Genome Sequence of Loktanella cinnabarina LL-001T, Isolated from Deep-Sea Floor Sediment.</title>
        <authorList>
            <person name="Nishi S."/>
            <person name="Tsubouchi T."/>
            <person name="Takaki Y."/>
            <person name="Koyanagi R."/>
            <person name="Satoh N."/>
            <person name="Maruyama T."/>
            <person name="Hatada Y."/>
        </authorList>
    </citation>
    <scope>NUCLEOTIDE SEQUENCE [LARGE SCALE GENOMIC DNA]</scope>
    <source>
        <strain evidence="7">LL-001</strain>
    </source>
</reference>
<protein>
    <submittedName>
        <fullName evidence="7">D-beta-hydroxybutyrate dehydrogenase</fullName>
    </submittedName>
</protein>